<feature type="region of interest" description="Disordered" evidence="1">
    <location>
        <begin position="1"/>
        <end position="24"/>
    </location>
</feature>
<dbReference type="PANTHER" id="PTHR30373">
    <property type="entry name" value="UPF0603 PROTEIN YGCG"/>
    <property type="match status" value="1"/>
</dbReference>
<keyword evidence="2" id="KW-1133">Transmembrane helix</keyword>
<dbReference type="Pfam" id="PF04536">
    <property type="entry name" value="TPM_phosphatase"/>
    <property type="match status" value="1"/>
</dbReference>
<reference evidence="4 5" key="1">
    <citation type="journal article" date="2022" name="Int. J. Syst. Evol. Microbiol.">
        <title>Apilactobacillus apisilvae sp. nov., Nicolia spurrieriana gen. nov. sp. nov., Bombilactobacillus folatiphilus sp. nov. and Bombilactobacillus thymidiniphilus sp. nov., four new lactic acid bacterial isolates from stingless bees Tetragonula carbonaria and Austroplebeia australis.</title>
        <authorList>
            <person name="Oliphant S.A."/>
            <person name="Watson-Haigh N.S."/>
            <person name="Sumby K.M."/>
            <person name="Gardner J."/>
            <person name="Groom S."/>
            <person name="Jiranek V."/>
        </authorList>
    </citation>
    <scope>NUCLEOTIDE SEQUENCE [LARGE SCALE GENOMIC DNA]</scope>
    <source>
        <strain evidence="4 5">SG4_A1</strain>
    </source>
</reference>
<dbReference type="Proteomes" id="UP000831947">
    <property type="component" value="Chromosome"/>
</dbReference>
<gene>
    <name evidence="4" type="ORF">MOO47_05015</name>
</gene>
<dbReference type="RefSeq" id="WP_249512376.1">
    <property type="nucleotide sequence ID" value="NZ_CP093365.1"/>
</dbReference>
<dbReference type="InterPro" id="IPR007621">
    <property type="entry name" value="TPM_dom"/>
</dbReference>
<dbReference type="PANTHER" id="PTHR30373:SF2">
    <property type="entry name" value="UPF0603 PROTEIN YGCG"/>
    <property type="match status" value="1"/>
</dbReference>
<accession>A0ABY4PBL8</accession>
<name>A0ABY4PBL8_9LACO</name>
<feature type="transmembrane region" description="Helical" evidence="2">
    <location>
        <begin position="87"/>
        <end position="104"/>
    </location>
</feature>
<proteinExistence type="predicted"/>
<dbReference type="EMBL" id="CP093365">
    <property type="protein sequence ID" value="UQS83149.1"/>
    <property type="molecule type" value="Genomic_DNA"/>
</dbReference>
<evidence type="ECO:0000313" key="4">
    <source>
        <dbReference type="EMBL" id="UQS83149.1"/>
    </source>
</evidence>
<dbReference type="Gene3D" id="3.10.310.50">
    <property type="match status" value="1"/>
</dbReference>
<keyword evidence="2" id="KW-0472">Membrane</keyword>
<evidence type="ECO:0000313" key="5">
    <source>
        <dbReference type="Proteomes" id="UP000831947"/>
    </source>
</evidence>
<protein>
    <submittedName>
        <fullName evidence="4">TPM domain-containing protein</fullName>
    </submittedName>
</protein>
<evidence type="ECO:0000259" key="3">
    <source>
        <dbReference type="Pfam" id="PF04536"/>
    </source>
</evidence>
<evidence type="ECO:0000256" key="1">
    <source>
        <dbReference type="SAM" id="MobiDB-lite"/>
    </source>
</evidence>
<keyword evidence="2" id="KW-0812">Transmembrane</keyword>
<organism evidence="4 5">
    <name type="scientific">Bombilactobacillus thymidiniphilus</name>
    <dbReference type="NCBI Taxonomy" id="2923363"/>
    <lineage>
        <taxon>Bacteria</taxon>
        <taxon>Bacillati</taxon>
        <taxon>Bacillota</taxon>
        <taxon>Bacilli</taxon>
        <taxon>Lactobacillales</taxon>
        <taxon>Lactobacillaceae</taxon>
        <taxon>Bombilactobacillus</taxon>
    </lineage>
</organism>
<sequence>MESKNKNQRDEAKYGKDYPIKTKQENLQEYNEDFDNRRQTEKKRIIALDKVPRKLLNQKYHRPTIQIRSAKFYKRATKTIRILQKCFSWIILATFLITVGIIIIHHQQTQPYRQALKTQIAQLQSNHKIKPQVLQQNSYHQDRGYHSKAANYDVEIGDYGDIAVNHNNIYVSDNADIIPKSARKKIYDINQDLKQNANGAQLMVITLDSLSSDEKIDKFALKAFNTLGIGQRHLNNGVLYVIDVEDHQTRITVGTGLENILDNGTCQTIVDDKTVKKDYRGDDYSDGILRTVNMLTPLMHPSKTTLIHSDKKLLRHLWRFPIICFVVLIIVDLIIAFYINFELPYTKRYLDQMYAEMKQIVYNYPDNLLPYEVVLQIDLFMLTTSTFPWLLTSESLEQKINLRRFKFQFPDGKIKRKHFLYDDTLYDYDGAILTHHYSTSDYKNNSGGSFGGGSSSGGGATGSW</sequence>
<feature type="transmembrane region" description="Helical" evidence="2">
    <location>
        <begin position="317"/>
        <end position="339"/>
    </location>
</feature>
<feature type="domain" description="TPM" evidence="3">
    <location>
        <begin position="171"/>
        <end position="295"/>
    </location>
</feature>
<evidence type="ECO:0000256" key="2">
    <source>
        <dbReference type="SAM" id="Phobius"/>
    </source>
</evidence>
<keyword evidence="5" id="KW-1185">Reference proteome</keyword>